<proteinExistence type="predicted"/>
<dbReference type="EMBL" id="QMDW01000003">
    <property type="protein sequence ID" value="RJX51171.1"/>
    <property type="molecule type" value="Genomic_DNA"/>
</dbReference>
<dbReference type="Proteomes" id="UP000281564">
    <property type="component" value="Unassembled WGS sequence"/>
</dbReference>
<dbReference type="RefSeq" id="WP_120083443.1">
    <property type="nucleotide sequence ID" value="NZ_QMDW01000003.1"/>
</dbReference>
<name>A0A3A6Q2K2_9EURY</name>
<dbReference type="AlphaFoldDB" id="A0A3A6Q2K2"/>
<evidence type="ECO:0000313" key="1">
    <source>
        <dbReference type="EMBL" id="RJX51171.1"/>
    </source>
</evidence>
<organism evidence="1 2">
    <name type="scientific">Halonotius pteroides</name>
    <dbReference type="NCBI Taxonomy" id="268735"/>
    <lineage>
        <taxon>Archaea</taxon>
        <taxon>Methanobacteriati</taxon>
        <taxon>Methanobacteriota</taxon>
        <taxon>Stenosarchaea group</taxon>
        <taxon>Halobacteria</taxon>
        <taxon>Halobacteriales</taxon>
        <taxon>Haloferacaceae</taxon>
        <taxon>Halonotius</taxon>
    </lineage>
</organism>
<evidence type="ECO:0000313" key="2">
    <source>
        <dbReference type="Proteomes" id="UP000281564"/>
    </source>
</evidence>
<keyword evidence="2" id="KW-1185">Reference proteome</keyword>
<gene>
    <name evidence="1" type="ORF">DP106_03560</name>
</gene>
<protein>
    <submittedName>
        <fullName evidence="1">Uncharacterized protein</fullName>
    </submittedName>
</protein>
<comment type="caution">
    <text evidence="1">The sequence shown here is derived from an EMBL/GenBank/DDBJ whole genome shotgun (WGS) entry which is preliminary data.</text>
</comment>
<sequence>MKLELPVPRGVSVNTPESGHDAVQIHDQSVTIADVDDTVATAARGGLLYGVYDLLATEGVLSEAGISKLKATVGDSLCARLGYEDADGQWTVVTDPSFRPRESVSVSNSPLGKADVVPLDGDGFARFLGWRGDESTPTFTVRLPGTPASRNARLRLNDADSLFGTDNEATMRQVLL</sequence>
<reference evidence="1 2" key="1">
    <citation type="submission" date="2018-06" db="EMBL/GenBank/DDBJ databases">
        <title>Halonotius sp. F13-13 a new haloarchaeeon isolated from a solar saltern from Isla Cristina, Huelva, Spain.</title>
        <authorList>
            <person name="Duran-Viseras A."/>
            <person name="Sanchez-Porro C."/>
            <person name="Ventosa A."/>
        </authorList>
    </citation>
    <scope>NUCLEOTIDE SEQUENCE [LARGE SCALE GENOMIC DNA]</scope>
    <source>
        <strain evidence="1 2">CECT 7525</strain>
    </source>
</reference>
<accession>A0A3A6Q2K2</accession>